<evidence type="ECO:0000256" key="1">
    <source>
        <dbReference type="SAM" id="SignalP"/>
    </source>
</evidence>
<dbReference type="EMBL" id="KC613041">
    <property type="protein sequence ID" value="AGH60472.1"/>
    <property type="molecule type" value="Genomic_DNA"/>
</dbReference>
<dbReference type="VEuPathDB" id="TriTrypDB:Tb427_000437800"/>
<reference evidence="2" key="1">
    <citation type="submission" date="2013-02" db="EMBL/GenBank/DDBJ databases">
        <authorList>
            <person name="Cross G.A.M."/>
            <person name="Kim H.-S."/>
            <person name="Wickstead B."/>
        </authorList>
    </citation>
    <scope>NUCLEOTIDE SEQUENCE</scope>
    <source>
        <strain evidence="2">Lister 427</strain>
    </source>
</reference>
<dbReference type="AlphaFoldDB" id="M4T0E7"/>
<keyword evidence="1" id="KW-0732">Signal</keyword>
<organism evidence="2">
    <name type="scientific">Trypanosoma brucei</name>
    <dbReference type="NCBI Taxonomy" id="5691"/>
    <lineage>
        <taxon>Eukaryota</taxon>
        <taxon>Discoba</taxon>
        <taxon>Euglenozoa</taxon>
        <taxon>Kinetoplastea</taxon>
        <taxon>Metakinetoplastina</taxon>
        <taxon>Trypanosomatida</taxon>
        <taxon>Trypanosomatidae</taxon>
        <taxon>Trypanosoma</taxon>
    </lineage>
</organism>
<reference evidence="2" key="2">
    <citation type="journal article" date="2014" name="Mol. Biochem. Parasitol.">
        <title>Capturing the variant surface glycoprotein repertoire (the VSGnome) of Trypanosoma brucei Lister 427.</title>
        <authorList>
            <person name="Cross G.A."/>
            <person name="Kim H.S."/>
            <person name="Wickstead B."/>
        </authorList>
    </citation>
    <scope>NUCLEOTIDE SEQUENCE</scope>
    <source>
        <strain evidence="2">Lister 427</strain>
    </source>
</reference>
<dbReference type="SUPFAM" id="SSF58087">
    <property type="entry name" value="Variant surface glycoprotein (N-terminal domain)"/>
    <property type="match status" value="1"/>
</dbReference>
<proteinExistence type="predicted"/>
<accession>M4T0E7</accession>
<protein>
    <submittedName>
        <fullName evidence="2">Variant surface glycoprotein 1548</fullName>
    </submittedName>
</protein>
<feature type="signal peptide" evidence="1">
    <location>
        <begin position="1"/>
        <end position="23"/>
    </location>
</feature>
<evidence type="ECO:0000313" key="2">
    <source>
        <dbReference type="EMBL" id="AGH60472.1"/>
    </source>
</evidence>
<name>M4T0E7_9TRYP</name>
<feature type="chain" id="PRO_5004058129" evidence="1">
    <location>
        <begin position="24"/>
        <end position="368"/>
    </location>
</feature>
<sequence>MRKTRYIQGGTFLLALPPVLVASAGIPLHNRKAQINTPCDASHYGAAVGSNAMSAFTAALGRAKKASLAASKLHLLASKLTGGQKAAATILAAATGSKATETIGKIAATTTNFVQGFAALNEIKGGQVVVAEMLKSKIEDFPTVPAASSTSGASIVKIKPKLQPATKRACRDAQDKPTKTQDKAVEDTADVTLTLFSLKAETPGNTHNEKLTLCGHASAGQDPSTTACQDSRDNLGIKGGGFVVKKEITTTSTAAGGTISYSALTERDTVPNGATLTAQLAGVAKLEDTVQNLEKITTRAEAKTLEESGSLKKSLAKAVAGDTASYADSKTKKQVDAFLTTVFSKDASTVTGVIVKELKDLTTPEGRV</sequence>